<evidence type="ECO:0000313" key="2">
    <source>
        <dbReference type="EMBL" id="EAY26703.1"/>
    </source>
</evidence>
<comment type="caution">
    <text evidence="2">The sequence shown here is derived from an EMBL/GenBank/DDBJ whole genome shotgun (WGS) entry which is preliminary data.</text>
</comment>
<dbReference type="InterPro" id="IPR026444">
    <property type="entry name" value="Secre_tail"/>
</dbReference>
<evidence type="ECO:0000313" key="3">
    <source>
        <dbReference type="Proteomes" id="UP000004095"/>
    </source>
</evidence>
<keyword evidence="3" id="KW-1185">Reference proteome</keyword>
<dbReference type="OrthoDB" id="663485at2"/>
<accession>A1ZSF5</accession>
<gene>
    <name evidence="2" type="ORF">M23134_02954</name>
</gene>
<sequence>MKFFDLFFIIFLLSNHWVPSYSQSCNASVSGLQNWSALSWSCSGGGTAPVVDGNTYAEDVTINSLGSGDILTANVSVVIDGNLNINASGGDPAFTVPAGVTLQVTGNLNSDNNNVLYTIEGTLIVDGTFTVKNGNQFAGSGALQGGTLIVKNNNECAGTCPTITFASCCENAGTDCYPPGSPSQFCTNNSPSGLPVELLFFEAKVHQASVWLKWATIQESNNQHFIVQYSQDLFNWHNIDTLPGQGNHVGLWHYSVADTPRVNGQMYYRLQQQDIDGAMAYSPVVGVWLRANVIQPKVYPNPAVDYLQVQLSEALGNVRIYLMSTLGVVKCQQTVSTDNAGFLLVRINLINFSPGVYVLRVVTKQQTFQQKVVVK</sequence>
<feature type="domain" description="Secretion system C-terminal sorting" evidence="1">
    <location>
        <begin position="298"/>
        <end position="374"/>
    </location>
</feature>
<reference evidence="2 3" key="1">
    <citation type="submission" date="2007-01" db="EMBL/GenBank/DDBJ databases">
        <authorList>
            <person name="Haygood M."/>
            <person name="Podell S."/>
            <person name="Anderson C."/>
            <person name="Hopkinson B."/>
            <person name="Roe K."/>
            <person name="Barbeau K."/>
            <person name="Gaasterland T."/>
            <person name="Ferriera S."/>
            <person name="Johnson J."/>
            <person name="Kravitz S."/>
            <person name="Beeson K."/>
            <person name="Sutton G."/>
            <person name="Rogers Y.-H."/>
            <person name="Friedman R."/>
            <person name="Frazier M."/>
            <person name="Venter J.C."/>
        </authorList>
    </citation>
    <scope>NUCLEOTIDE SEQUENCE [LARGE SCALE GENOMIC DNA]</scope>
    <source>
        <strain evidence="2 3">ATCC 23134</strain>
    </source>
</reference>
<name>A1ZSF5_MICM2</name>
<protein>
    <recommendedName>
        <fullName evidence="1">Secretion system C-terminal sorting domain-containing protein</fullName>
    </recommendedName>
</protein>
<proteinExistence type="predicted"/>
<dbReference type="AlphaFoldDB" id="A1ZSF5"/>
<dbReference type="Proteomes" id="UP000004095">
    <property type="component" value="Unassembled WGS sequence"/>
</dbReference>
<dbReference type="eggNOG" id="COG3391">
    <property type="taxonomic scope" value="Bacteria"/>
</dbReference>
<dbReference type="EMBL" id="AAWS01000031">
    <property type="protein sequence ID" value="EAY26703.1"/>
    <property type="molecule type" value="Genomic_DNA"/>
</dbReference>
<evidence type="ECO:0000259" key="1">
    <source>
        <dbReference type="Pfam" id="PF18962"/>
    </source>
</evidence>
<dbReference type="Pfam" id="PF18962">
    <property type="entry name" value="Por_Secre_tail"/>
    <property type="match status" value="1"/>
</dbReference>
<dbReference type="SUPFAM" id="SSF51126">
    <property type="entry name" value="Pectin lyase-like"/>
    <property type="match status" value="1"/>
</dbReference>
<dbReference type="InterPro" id="IPR011050">
    <property type="entry name" value="Pectin_lyase_fold/virulence"/>
</dbReference>
<organism evidence="2 3">
    <name type="scientific">Microscilla marina ATCC 23134</name>
    <dbReference type="NCBI Taxonomy" id="313606"/>
    <lineage>
        <taxon>Bacteria</taxon>
        <taxon>Pseudomonadati</taxon>
        <taxon>Bacteroidota</taxon>
        <taxon>Cytophagia</taxon>
        <taxon>Cytophagales</taxon>
        <taxon>Microscillaceae</taxon>
        <taxon>Microscilla</taxon>
    </lineage>
</organism>
<dbReference type="NCBIfam" id="TIGR04183">
    <property type="entry name" value="Por_Secre_tail"/>
    <property type="match status" value="1"/>
</dbReference>